<gene>
    <name evidence="3" type="ORF">METZ01_LOCUS22766</name>
</gene>
<reference evidence="3" key="1">
    <citation type="submission" date="2018-05" db="EMBL/GenBank/DDBJ databases">
        <authorList>
            <person name="Lanie J.A."/>
            <person name="Ng W.-L."/>
            <person name="Kazmierczak K.M."/>
            <person name="Andrzejewski T.M."/>
            <person name="Davidsen T.M."/>
            <person name="Wayne K.J."/>
            <person name="Tettelin H."/>
            <person name="Glass J.I."/>
            <person name="Rusch D."/>
            <person name="Podicherti R."/>
            <person name="Tsui H.-C.T."/>
            <person name="Winkler M.E."/>
        </authorList>
    </citation>
    <scope>NUCLEOTIDE SEQUENCE</scope>
</reference>
<dbReference type="InterPro" id="IPR015797">
    <property type="entry name" value="NUDIX_hydrolase-like_dom_sf"/>
</dbReference>
<dbReference type="PROSITE" id="PS51462">
    <property type="entry name" value="NUDIX"/>
    <property type="match status" value="1"/>
</dbReference>
<evidence type="ECO:0000259" key="2">
    <source>
        <dbReference type="PROSITE" id="PS51462"/>
    </source>
</evidence>
<dbReference type="GO" id="GO:0004081">
    <property type="term" value="F:bis(5'-nucleosyl)-tetraphosphatase (asymmetrical) activity"/>
    <property type="evidence" value="ECO:0007669"/>
    <property type="project" value="TreeGrafter"/>
</dbReference>
<dbReference type="SUPFAM" id="SSF55811">
    <property type="entry name" value="Nudix"/>
    <property type="match status" value="1"/>
</dbReference>
<evidence type="ECO:0000313" key="3">
    <source>
        <dbReference type="EMBL" id="SUZ69912.1"/>
    </source>
</evidence>
<organism evidence="3">
    <name type="scientific">marine metagenome</name>
    <dbReference type="NCBI Taxonomy" id="408172"/>
    <lineage>
        <taxon>unclassified sequences</taxon>
        <taxon>metagenomes</taxon>
        <taxon>ecological metagenomes</taxon>
    </lineage>
</organism>
<dbReference type="EMBL" id="UINC01001075">
    <property type="protein sequence ID" value="SUZ69912.1"/>
    <property type="molecule type" value="Genomic_DNA"/>
</dbReference>
<dbReference type="PANTHER" id="PTHR21340:SF0">
    <property type="entry name" value="BIS(5'-NUCLEOSYL)-TETRAPHOSPHATASE [ASYMMETRICAL]"/>
    <property type="match status" value="1"/>
</dbReference>
<dbReference type="Gene3D" id="3.90.79.10">
    <property type="entry name" value="Nucleoside Triphosphate Pyrophosphohydrolase"/>
    <property type="match status" value="1"/>
</dbReference>
<sequence length="122" mass="13995">MYEHLWQGVAGKIEKGEQAWQAARRELKEETGLDPLKIFVADHVSKFYETHGDRVNLVPVFGVEVASDIVLLSSEHSDFKWVDYDSACSYLVWKGQKKGIAVVNEMIISNDDRMKWSQIHLT</sequence>
<dbReference type="InterPro" id="IPR051325">
    <property type="entry name" value="Nudix_hydrolase_domain"/>
</dbReference>
<dbReference type="InterPro" id="IPR020084">
    <property type="entry name" value="NUDIX_hydrolase_CS"/>
</dbReference>
<feature type="domain" description="Nudix hydrolase" evidence="2">
    <location>
        <begin position="1"/>
        <end position="105"/>
    </location>
</feature>
<dbReference type="GO" id="GO:0006167">
    <property type="term" value="P:AMP biosynthetic process"/>
    <property type="evidence" value="ECO:0007669"/>
    <property type="project" value="TreeGrafter"/>
</dbReference>
<dbReference type="InterPro" id="IPR000086">
    <property type="entry name" value="NUDIX_hydrolase_dom"/>
</dbReference>
<dbReference type="GO" id="GO:0006754">
    <property type="term" value="P:ATP biosynthetic process"/>
    <property type="evidence" value="ECO:0007669"/>
    <property type="project" value="TreeGrafter"/>
</dbReference>
<dbReference type="CDD" id="cd04664">
    <property type="entry name" value="NUDIX_DHNTPase_like"/>
    <property type="match status" value="1"/>
</dbReference>
<accession>A0A381PS97</accession>
<protein>
    <recommendedName>
        <fullName evidence="2">Nudix hydrolase domain-containing protein</fullName>
    </recommendedName>
</protein>
<proteinExistence type="predicted"/>
<keyword evidence="1" id="KW-0378">Hydrolase</keyword>
<dbReference type="PANTHER" id="PTHR21340">
    <property type="entry name" value="DIADENOSINE 5,5-P1,P4-TETRAPHOSPHATE PYROPHOSPHOHYDROLASE MUTT"/>
    <property type="match status" value="1"/>
</dbReference>
<dbReference type="AlphaFoldDB" id="A0A381PS97"/>
<dbReference type="PROSITE" id="PS00893">
    <property type="entry name" value="NUDIX_BOX"/>
    <property type="match status" value="1"/>
</dbReference>
<name>A0A381PS97_9ZZZZ</name>
<evidence type="ECO:0000256" key="1">
    <source>
        <dbReference type="ARBA" id="ARBA00022801"/>
    </source>
</evidence>
<dbReference type="Pfam" id="PF00293">
    <property type="entry name" value="NUDIX"/>
    <property type="match status" value="1"/>
</dbReference>